<dbReference type="InterPro" id="IPR036182">
    <property type="entry name" value="PCuAC_sf"/>
</dbReference>
<dbReference type="EMBL" id="JAJUBB010000001">
    <property type="protein sequence ID" value="MDD1779727.1"/>
    <property type="molecule type" value="Genomic_DNA"/>
</dbReference>
<reference evidence="2" key="1">
    <citation type="submission" date="2021-12" db="EMBL/GenBank/DDBJ databases">
        <title>Enterovibrio ZSDZ35 sp. nov. and Enterovibrio ZSDZ42 sp. nov., isolated from coastal seawater in Qingdao.</title>
        <authorList>
            <person name="Zhang P."/>
        </authorList>
    </citation>
    <scope>NUCLEOTIDE SEQUENCE</scope>
    <source>
        <strain evidence="2">ZSDZ35</strain>
    </source>
</reference>
<evidence type="ECO:0000313" key="3">
    <source>
        <dbReference type="Proteomes" id="UP001149821"/>
    </source>
</evidence>
<proteinExistence type="predicted"/>
<dbReference type="RefSeq" id="WP_274140081.1">
    <property type="nucleotide sequence ID" value="NZ_JAJUBB010000001.1"/>
</dbReference>
<dbReference type="Proteomes" id="UP001149821">
    <property type="component" value="Unassembled WGS sequence"/>
</dbReference>
<accession>A0ABT5QFH0</accession>
<feature type="signal peptide" evidence="1">
    <location>
        <begin position="1"/>
        <end position="20"/>
    </location>
</feature>
<organism evidence="2 3">
    <name type="scientific">Enterovibrio qingdaonensis</name>
    <dbReference type="NCBI Taxonomy" id="2899818"/>
    <lineage>
        <taxon>Bacteria</taxon>
        <taxon>Pseudomonadati</taxon>
        <taxon>Pseudomonadota</taxon>
        <taxon>Gammaproteobacteria</taxon>
        <taxon>Vibrionales</taxon>
        <taxon>Vibrionaceae</taxon>
        <taxon>Enterovibrio</taxon>
    </lineage>
</organism>
<dbReference type="PANTHER" id="PTHR36302">
    <property type="entry name" value="BLR7088 PROTEIN"/>
    <property type="match status" value="1"/>
</dbReference>
<dbReference type="PANTHER" id="PTHR36302:SF1">
    <property type="entry name" value="COPPER CHAPERONE PCU(A)C"/>
    <property type="match status" value="1"/>
</dbReference>
<name>A0ABT5QFH0_9GAMM</name>
<comment type="caution">
    <text evidence="2">The sequence shown here is derived from an EMBL/GenBank/DDBJ whole genome shotgun (WGS) entry which is preliminary data.</text>
</comment>
<dbReference type="InterPro" id="IPR007410">
    <property type="entry name" value="LpqE-like"/>
</dbReference>
<evidence type="ECO:0000256" key="1">
    <source>
        <dbReference type="SAM" id="SignalP"/>
    </source>
</evidence>
<evidence type="ECO:0000313" key="2">
    <source>
        <dbReference type="EMBL" id="MDD1779727.1"/>
    </source>
</evidence>
<dbReference type="InterPro" id="IPR058248">
    <property type="entry name" value="Lxx211020-like"/>
</dbReference>
<keyword evidence="1" id="KW-0732">Signal</keyword>
<gene>
    <name evidence="2" type="ORF">LRP49_00835</name>
</gene>
<dbReference type="SUPFAM" id="SSF110087">
    <property type="entry name" value="DR1885-like metal-binding protein"/>
    <property type="match status" value="1"/>
</dbReference>
<dbReference type="Gene3D" id="2.60.40.1890">
    <property type="entry name" value="PCu(A)C copper chaperone"/>
    <property type="match status" value="1"/>
</dbReference>
<dbReference type="Pfam" id="PF04314">
    <property type="entry name" value="PCuAC"/>
    <property type="match status" value="1"/>
</dbReference>
<sequence length="153" mass="16360">MFKAASVGLLLGLMSASAVAEINVHTPYARATPPHAPNSAAFMEIVNNGDKDVFLLSASTAAANTVELHNHEMIDGMMKMRQVKNIKIPAGGMANLEPGGLHIMLFDLPSPLKEGKTIPLKLTFSDQTSVALDVPVKRVMAHSKMKHGHESGH</sequence>
<protein>
    <submittedName>
        <fullName evidence="2">Copper chaperone PCu(A)C</fullName>
    </submittedName>
</protein>
<keyword evidence="3" id="KW-1185">Reference proteome</keyword>
<feature type="chain" id="PRO_5045761176" evidence="1">
    <location>
        <begin position="21"/>
        <end position="153"/>
    </location>
</feature>